<name>A0A5J5ENR2_9PEZI</name>
<dbReference type="Pfam" id="PF19055">
    <property type="entry name" value="ABC2_membrane_7"/>
    <property type="match status" value="1"/>
</dbReference>
<dbReference type="InParanoid" id="A0A5J5ENR2"/>
<evidence type="ECO:0000256" key="8">
    <source>
        <dbReference type="ARBA" id="ARBA00023136"/>
    </source>
</evidence>
<feature type="transmembrane region" description="Helical" evidence="10">
    <location>
        <begin position="568"/>
        <end position="592"/>
    </location>
</feature>
<dbReference type="GO" id="GO:0005524">
    <property type="term" value="F:ATP binding"/>
    <property type="evidence" value="ECO:0007669"/>
    <property type="project" value="UniProtKB-KW"/>
</dbReference>
<dbReference type="InterPro" id="IPR034001">
    <property type="entry name" value="ABCG_PDR_1"/>
</dbReference>
<evidence type="ECO:0000256" key="7">
    <source>
        <dbReference type="ARBA" id="ARBA00022989"/>
    </source>
</evidence>
<comment type="subcellular location">
    <subcellularLocation>
        <location evidence="1">Membrane</location>
        <topology evidence="1">Multi-pass membrane protein</topology>
    </subcellularLocation>
</comment>
<dbReference type="GO" id="GO:0016887">
    <property type="term" value="F:ATP hydrolysis activity"/>
    <property type="evidence" value="ECO:0007669"/>
    <property type="project" value="InterPro"/>
</dbReference>
<feature type="transmembrane region" description="Helical" evidence="10">
    <location>
        <begin position="1308"/>
        <end position="1330"/>
    </location>
</feature>
<dbReference type="Pfam" id="PF00005">
    <property type="entry name" value="ABC_tran"/>
    <property type="match status" value="2"/>
</dbReference>
<feature type="transmembrane region" description="Helical" evidence="10">
    <location>
        <begin position="604"/>
        <end position="622"/>
    </location>
</feature>
<feature type="transmembrane region" description="Helical" evidence="10">
    <location>
        <begin position="1238"/>
        <end position="1269"/>
    </location>
</feature>
<feature type="transmembrane region" description="Helical" evidence="10">
    <location>
        <begin position="495"/>
        <end position="515"/>
    </location>
</feature>
<dbReference type="EMBL" id="VXIS01000196">
    <property type="protein sequence ID" value="KAA8897609.1"/>
    <property type="molecule type" value="Genomic_DNA"/>
</dbReference>
<evidence type="ECO:0000256" key="9">
    <source>
        <dbReference type="SAM" id="MobiDB-lite"/>
    </source>
</evidence>
<dbReference type="Gene3D" id="3.40.50.300">
    <property type="entry name" value="P-loop containing nucleotide triphosphate hydrolases"/>
    <property type="match status" value="2"/>
</dbReference>
<dbReference type="PROSITE" id="PS50893">
    <property type="entry name" value="ABC_TRANSPORTER_2"/>
    <property type="match status" value="2"/>
</dbReference>
<reference evidence="12 13" key="1">
    <citation type="submission" date="2019-09" db="EMBL/GenBank/DDBJ databases">
        <title>Draft genome of the ectomycorrhizal ascomycete Sphaerosporella brunnea.</title>
        <authorList>
            <consortium name="DOE Joint Genome Institute"/>
            <person name="Benucci G.M."/>
            <person name="Marozzi G."/>
            <person name="Antonielli L."/>
            <person name="Sanchez S."/>
            <person name="Marco P."/>
            <person name="Wang X."/>
            <person name="Falini L.B."/>
            <person name="Barry K."/>
            <person name="Haridas S."/>
            <person name="Lipzen A."/>
            <person name="Labutti K."/>
            <person name="Grigoriev I.V."/>
            <person name="Murat C."/>
            <person name="Martin F."/>
            <person name="Albertini E."/>
            <person name="Donnini D."/>
            <person name="Bonito G."/>
        </authorList>
    </citation>
    <scope>NUCLEOTIDE SEQUENCE [LARGE SCALE GENOMIC DNA]</scope>
    <source>
        <strain evidence="12 13">Sb_GMNB300</strain>
    </source>
</reference>
<dbReference type="CDD" id="cd03233">
    <property type="entry name" value="ABCG_PDR_domain1"/>
    <property type="match status" value="1"/>
</dbReference>
<keyword evidence="6" id="KW-0067">ATP-binding</keyword>
<dbReference type="OrthoDB" id="245989at2759"/>
<evidence type="ECO:0000256" key="4">
    <source>
        <dbReference type="ARBA" id="ARBA00022692"/>
    </source>
</evidence>
<feature type="transmembrane region" description="Helical" evidence="10">
    <location>
        <begin position="740"/>
        <end position="762"/>
    </location>
</feature>
<dbReference type="InterPro" id="IPR010929">
    <property type="entry name" value="PDR_CDR_ABC"/>
</dbReference>
<dbReference type="InterPro" id="IPR003593">
    <property type="entry name" value="AAA+_ATPase"/>
</dbReference>
<dbReference type="Pfam" id="PF14510">
    <property type="entry name" value="ABC_trans_N"/>
    <property type="match status" value="1"/>
</dbReference>
<dbReference type="SUPFAM" id="SSF52540">
    <property type="entry name" value="P-loop containing nucleoside triphosphate hydrolases"/>
    <property type="match status" value="2"/>
</dbReference>
<keyword evidence="3" id="KW-0813">Transport</keyword>
<feature type="transmembrane region" description="Helical" evidence="10">
    <location>
        <begin position="527"/>
        <end position="548"/>
    </location>
</feature>
<evidence type="ECO:0000256" key="2">
    <source>
        <dbReference type="ARBA" id="ARBA00006012"/>
    </source>
</evidence>
<organism evidence="12 13">
    <name type="scientific">Sphaerosporella brunnea</name>
    <dbReference type="NCBI Taxonomy" id="1250544"/>
    <lineage>
        <taxon>Eukaryota</taxon>
        <taxon>Fungi</taxon>
        <taxon>Dikarya</taxon>
        <taxon>Ascomycota</taxon>
        <taxon>Pezizomycotina</taxon>
        <taxon>Pezizomycetes</taxon>
        <taxon>Pezizales</taxon>
        <taxon>Pyronemataceae</taxon>
        <taxon>Sphaerosporella</taxon>
    </lineage>
</organism>
<keyword evidence="4 10" id="KW-0812">Transmembrane</keyword>
<evidence type="ECO:0000259" key="11">
    <source>
        <dbReference type="PROSITE" id="PS50893"/>
    </source>
</evidence>
<dbReference type="GO" id="GO:0140359">
    <property type="term" value="F:ABC-type transporter activity"/>
    <property type="evidence" value="ECO:0007669"/>
    <property type="project" value="InterPro"/>
</dbReference>
<comment type="caution">
    <text evidence="12">The sequence shown here is derived from an EMBL/GenBank/DDBJ whole genome shotgun (WGS) entry which is preliminary data.</text>
</comment>
<dbReference type="FunFam" id="3.40.50.300:FF:000054">
    <property type="entry name" value="ABC multidrug transporter atrF"/>
    <property type="match status" value="1"/>
</dbReference>
<dbReference type="InterPro" id="IPR013525">
    <property type="entry name" value="ABC2_TM"/>
</dbReference>
<dbReference type="InterPro" id="IPR003439">
    <property type="entry name" value="ABC_transporter-like_ATP-bd"/>
</dbReference>
<evidence type="ECO:0000256" key="3">
    <source>
        <dbReference type="ARBA" id="ARBA00022448"/>
    </source>
</evidence>
<feature type="region of interest" description="Disordered" evidence="9">
    <location>
        <begin position="787"/>
        <end position="816"/>
    </location>
</feature>
<sequence length="1467" mass="163710">MSSASSTTAARTPSPTPSQPELAAPTLEPIKTAATTGGLSRVASHAPSIEEELIQVLSRRRTQHSAGGGGETNAEAEHEIERLLSRIFGQTRQAASEEEKTRHTGVVFRDLTVLGEGLGASLQPTNSDFLLGPLRGLAKLLEGQAFRKPPVRTLINEFTGCVRPSEMLLVLGRPGSGCSTFLKVIGNQRSGFVKVDGSVTYGGTDAKDMAKNYRGEVLYNPEEDLHYATLTVRDTLRFALQTRTPGKESRAEGESRESYVREFLRVVSKLFWIEHTLDTKLGNAIVRGVSGGEKKRVSIAEAMVTKASCQCWDNSTKGLDASTAMEYVSSLRSLTNMAGISTLVALYQAGESLYELFDKVLVIDQGRCAYFGKAEDAKQYFEDLGFICPTRWTTADFLTSVTDPHERHLKEGWENRIPRTAEEFETAFRNSKAYEANLRDIEGFEETIKEQVETRAREISSATKRKNYTISFQKQVIACTSRQFKVMLGDKLSLGARWLGLGFQSLIVGSLFFNMPDNALGVFPRGGVLFFTLLFNALLALAEMTAAFDSRPILMKHKAFSFYRPSAYAIAQVVADIPLCAMQVLIWGIIVYFMSNLRRTASQFFIFILVSFFLALSMYSFFRMISAFSESLDSATQVTGVCIQALIVYTGYLIPPTSMHPWFSWLRWINPVQYSFEAVMANEFYDITIQCVPPYLVPAGGPGVTPESQSCLIQGSTPGSTMVNGADYIKTQYNYTRDHLWRNVGIIIAFWIFFATMTAVGLELQKPNNGGAAVTVFKRGQTPDHVEEALNKGAPPPGDEEKAEKGTASATGLDQHTGTRDVVTQVAKNDTIFTWQNVTYTIPTKNGEKILLDNVSGFVRPGKLTALMGESGAGKTTLLNALAQRINFGTVKGTFLVNGQPLPLSFQRATGFAEQQDVHEPTTTVREALRFSALLRQPKEVPIKEKYEYVENILDLLEMEDIAGATVGVQGNGLNEEQRKRLTIGVELASKPELLMFLDEPTSGLDSGAAFNVVRFLRKLADAGQAILCTVHQPSSVLFEHFDELILLKKGGTPVYIGPLGRDSQTMIQYFERNGAPKCSKDRNPAEYMLESIGAGDPNRKEKDWGQVWRDSEESSRIDAEIEQFASERRGSGNEKLADNRSFAMPWATQVLALMKRTFVAYWRTPQYVVGLMALHIFTGLFNAFTFYKLGNTAIDMQSRLFTIFMVLTISPPLIQQLQPRFLQMRDLFVARENNSKIYHWSAWVIAAILAEIPYRLVAGTVFFVCWYFPTGFPRDSPRVGYIWFMLMLFELYYLGFGQAIASFSPNAFLASILVPVFFLFVVSFCGVVVPFAAMPTFWRRWMYHLSPFRYMLEGFLGVLTKDVPVRCAEREFARFTPPQGTTCQNYVQAFIQQAGGYVEEVNGECRFCQYATGEQFAKGFNVEYGHRWGDVGIVIAFIVFNFAVVFVCSWLFLGGLKRLRKRVSKK</sequence>
<feature type="transmembrane region" description="Helical" evidence="10">
    <location>
        <begin position="1200"/>
        <end position="1218"/>
    </location>
</feature>
<evidence type="ECO:0000256" key="6">
    <source>
        <dbReference type="ARBA" id="ARBA00022840"/>
    </source>
</evidence>
<dbReference type="FunCoup" id="A0A5J5ENR2">
    <property type="interactions" value="254"/>
</dbReference>
<dbReference type="PROSITE" id="PS00211">
    <property type="entry name" value="ABC_TRANSPORTER_1"/>
    <property type="match status" value="1"/>
</dbReference>
<feature type="transmembrane region" description="Helical" evidence="10">
    <location>
        <begin position="634"/>
        <end position="654"/>
    </location>
</feature>
<dbReference type="GO" id="GO:0016020">
    <property type="term" value="C:membrane"/>
    <property type="evidence" value="ECO:0007669"/>
    <property type="project" value="UniProtKB-SubCell"/>
</dbReference>
<proteinExistence type="inferred from homology"/>
<dbReference type="InterPro" id="IPR027417">
    <property type="entry name" value="P-loop_NTPase"/>
</dbReference>
<gene>
    <name evidence="12" type="ORF">FN846DRAFT_783202</name>
</gene>
<feature type="domain" description="ABC transporter" evidence="11">
    <location>
        <begin position="833"/>
        <end position="1076"/>
    </location>
</feature>
<feature type="region of interest" description="Disordered" evidence="9">
    <location>
        <begin position="1"/>
        <end position="45"/>
    </location>
</feature>
<feature type="transmembrane region" description="Helical" evidence="10">
    <location>
        <begin position="1432"/>
        <end position="1457"/>
    </location>
</feature>
<feature type="compositionally biased region" description="Low complexity" evidence="9">
    <location>
        <begin position="1"/>
        <end position="13"/>
    </location>
</feature>
<accession>A0A5J5ENR2</accession>
<evidence type="ECO:0000256" key="5">
    <source>
        <dbReference type="ARBA" id="ARBA00022741"/>
    </source>
</evidence>
<protein>
    <submittedName>
        <fullName evidence="12">ABC-2 type transporter-domain-containing protein</fullName>
    </submittedName>
</protein>
<evidence type="ECO:0000256" key="1">
    <source>
        <dbReference type="ARBA" id="ARBA00004141"/>
    </source>
</evidence>
<evidence type="ECO:0000313" key="13">
    <source>
        <dbReference type="Proteomes" id="UP000326924"/>
    </source>
</evidence>
<keyword evidence="13" id="KW-1185">Reference proteome</keyword>
<dbReference type="InterPro" id="IPR034003">
    <property type="entry name" value="ABCG_PDR_2"/>
</dbReference>
<feature type="transmembrane region" description="Helical" evidence="10">
    <location>
        <begin position="1281"/>
        <end position="1302"/>
    </location>
</feature>
<dbReference type="CDD" id="cd03232">
    <property type="entry name" value="ABCG_PDR_domain2"/>
    <property type="match status" value="1"/>
</dbReference>
<dbReference type="Pfam" id="PF06422">
    <property type="entry name" value="PDR_CDR"/>
    <property type="match status" value="1"/>
</dbReference>
<comment type="similarity">
    <text evidence="2">Belongs to the ABC transporter superfamily. ABCG family. PDR (TC 3.A.1.205) subfamily.</text>
</comment>
<keyword evidence="8 10" id="KW-0472">Membrane</keyword>
<dbReference type="SMART" id="SM00382">
    <property type="entry name" value="AAA"/>
    <property type="match status" value="2"/>
</dbReference>
<dbReference type="Proteomes" id="UP000326924">
    <property type="component" value="Unassembled WGS sequence"/>
</dbReference>
<dbReference type="Pfam" id="PF01061">
    <property type="entry name" value="ABC2_membrane"/>
    <property type="match status" value="2"/>
</dbReference>
<evidence type="ECO:0000313" key="12">
    <source>
        <dbReference type="EMBL" id="KAA8897609.1"/>
    </source>
</evidence>
<dbReference type="InterPro" id="IPR017871">
    <property type="entry name" value="ABC_transporter-like_CS"/>
</dbReference>
<feature type="transmembrane region" description="Helical" evidence="10">
    <location>
        <begin position="1168"/>
        <end position="1188"/>
    </location>
</feature>
<keyword evidence="5" id="KW-0547">Nucleotide-binding</keyword>
<evidence type="ECO:0000256" key="10">
    <source>
        <dbReference type="SAM" id="Phobius"/>
    </source>
</evidence>
<dbReference type="InterPro" id="IPR043926">
    <property type="entry name" value="ABCG_dom"/>
</dbReference>
<dbReference type="FunFam" id="3.40.50.300:FF:002416">
    <property type="entry name" value="ABC multidrug transporter (Eurofung)"/>
    <property type="match status" value="1"/>
</dbReference>
<dbReference type="InterPro" id="IPR029481">
    <property type="entry name" value="ABC_trans_N"/>
</dbReference>
<dbReference type="PANTHER" id="PTHR19241">
    <property type="entry name" value="ATP-BINDING CASSETTE TRANSPORTER"/>
    <property type="match status" value="1"/>
</dbReference>
<keyword evidence="7 10" id="KW-1133">Transmembrane helix</keyword>
<feature type="domain" description="ABC transporter" evidence="11">
    <location>
        <begin position="140"/>
        <end position="390"/>
    </location>
</feature>